<evidence type="ECO:0000313" key="1">
    <source>
        <dbReference type="EMBL" id="OZG55655.1"/>
    </source>
</evidence>
<accession>A0A261F9D4</accession>
<name>A0A261F9D4_9BIFI</name>
<organism evidence="1 2">
    <name type="scientific">Bifidobacterium tissieri</name>
    <dbReference type="NCBI Taxonomy" id="1630162"/>
    <lineage>
        <taxon>Bacteria</taxon>
        <taxon>Bacillati</taxon>
        <taxon>Actinomycetota</taxon>
        <taxon>Actinomycetes</taxon>
        <taxon>Bifidobacteriales</taxon>
        <taxon>Bifidobacteriaceae</taxon>
        <taxon>Bifidobacterium</taxon>
    </lineage>
</organism>
<keyword evidence="2" id="KW-1185">Reference proteome</keyword>
<evidence type="ECO:0000313" key="2">
    <source>
        <dbReference type="Proteomes" id="UP000216444"/>
    </source>
</evidence>
<comment type="caution">
    <text evidence="1">The sequence shown here is derived from an EMBL/GenBank/DDBJ whole genome shotgun (WGS) entry which is preliminary data.</text>
</comment>
<dbReference type="Proteomes" id="UP000216444">
    <property type="component" value="Unassembled WGS sequence"/>
</dbReference>
<dbReference type="AlphaFoldDB" id="A0A261F9D4"/>
<dbReference type="EMBL" id="MWWV01000018">
    <property type="protein sequence ID" value="OZG55655.1"/>
    <property type="molecule type" value="Genomic_DNA"/>
</dbReference>
<gene>
    <name evidence="1" type="ORF">BTIS_2027</name>
</gene>
<reference evidence="1 2" key="1">
    <citation type="journal article" date="2017" name="BMC Genomics">
        <title>Comparative genomic and phylogenomic analyses of the Bifidobacteriaceae family.</title>
        <authorList>
            <person name="Lugli G.A."/>
            <person name="Milani C."/>
            <person name="Turroni F."/>
            <person name="Duranti S."/>
            <person name="Mancabelli L."/>
            <person name="Mangifesta M."/>
            <person name="Ferrario C."/>
            <person name="Modesto M."/>
            <person name="Mattarelli P."/>
            <person name="Jiri K."/>
            <person name="van Sinderen D."/>
            <person name="Ventura M."/>
        </authorList>
    </citation>
    <scope>NUCLEOTIDE SEQUENCE [LARGE SCALE GENOMIC DNA]</scope>
    <source>
        <strain evidence="1 2">DSM 100201</strain>
    </source>
</reference>
<dbReference type="Pfam" id="PF11452">
    <property type="entry name" value="DUF3000"/>
    <property type="match status" value="1"/>
</dbReference>
<protein>
    <submittedName>
        <fullName evidence="1">MFS transporter</fullName>
    </submittedName>
</protein>
<dbReference type="InterPro" id="IPR021555">
    <property type="entry name" value="DUF3000"/>
</dbReference>
<sequence length="273" mass="30107">MLLSRHLQCSSRLSVWDVRHNDMAPIRSMTASDGLALTQSGEKAPEIQATADVTTNVGYMAEIFTFPIGRSSQTAGASRAASIEDDRGMTVPSNVLRSVESVRAMRQRSGVIYREIPVPLTLSDYGIGAQIDVNNGSPVHSCGWIMVLYSEHPRTEWGSRWRCVAYGSVRISGSEHNGLTPPMMWDWLERSITGINEETLGGTVSLNRNTSFGSLSDPAGDPPRFDCELRVSWTPLEEKGGWVDAGTQVDVWARFLESLTTNDELEEPISDRE</sequence>
<proteinExistence type="predicted"/>